<dbReference type="KEGG" id="tsi:TSIB_0004"/>
<accession>C6A0D0</accession>
<dbReference type="AlphaFoldDB" id="C6A0D0"/>
<dbReference type="EMBL" id="CP001463">
    <property type="protein sequence ID" value="ACS89075.1"/>
    <property type="molecule type" value="Genomic_DNA"/>
</dbReference>
<evidence type="ECO:0000313" key="1">
    <source>
        <dbReference type="EMBL" id="ACS89075.1"/>
    </source>
</evidence>
<dbReference type="STRING" id="604354.TSIB_0004"/>
<dbReference type="eggNOG" id="arCOG01394">
    <property type="taxonomic scope" value="Archaea"/>
</dbReference>
<gene>
    <name evidence="1" type="ordered locus">TSIB_0004</name>
</gene>
<proteinExistence type="predicted"/>
<keyword evidence="2" id="KW-1185">Reference proteome</keyword>
<protein>
    <submittedName>
        <fullName evidence="1">Capsular polysaccharide biosynthesis protein</fullName>
    </submittedName>
</protein>
<evidence type="ECO:0000313" key="2">
    <source>
        <dbReference type="Proteomes" id="UP000009079"/>
    </source>
</evidence>
<dbReference type="Proteomes" id="UP000009079">
    <property type="component" value="Chromosome"/>
</dbReference>
<sequence>MDAFKGHEVFFITYDNFRTRQLPYKKYLLENIGTNPLKMLKAFLKIGKIIAKERPKRKDKSYTPGTWGMLRT</sequence>
<name>C6A0D0_THESM</name>
<organism evidence="1 2">
    <name type="scientific">Thermococcus sibiricus (strain DSM 12597 / MM 739)</name>
    <dbReference type="NCBI Taxonomy" id="604354"/>
    <lineage>
        <taxon>Archaea</taxon>
        <taxon>Methanobacteriati</taxon>
        <taxon>Methanobacteriota</taxon>
        <taxon>Thermococci</taxon>
        <taxon>Thermococcales</taxon>
        <taxon>Thermococcaceae</taxon>
        <taxon>Thermococcus</taxon>
    </lineage>
</organism>
<reference evidence="1 2" key="1">
    <citation type="journal article" date="2009" name="Appl. Environ. Microbiol.">
        <title>Metabolic versatility and indigenous origin of the archaeon Thermococcus sibiricus, isolated from a siberian oil reservoir, as revealed by genome analysis.</title>
        <authorList>
            <person name="Mardanov A.V."/>
            <person name="Ravin N.V."/>
            <person name="Svetlitchnyi V.A."/>
            <person name="Beletsky A.V."/>
            <person name="Miroshnichenko M.L."/>
            <person name="Bonch-Osmolovskaya E.A."/>
            <person name="Skryabin K.G."/>
        </authorList>
    </citation>
    <scope>NUCLEOTIDE SEQUENCE [LARGE SCALE GENOMIC DNA]</scope>
    <source>
        <strain evidence="2">DSM 12597 / MM 739</strain>
    </source>
</reference>
<dbReference type="HOGENOM" id="CLU_2713059_0_0_2"/>